<organism evidence="1 2">
    <name type="scientific">Pedobacter ginsengisoli</name>
    <dbReference type="NCBI Taxonomy" id="363852"/>
    <lineage>
        <taxon>Bacteria</taxon>
        <taxon>Pseudomonadati</taxon>
        <taxon>Bacteroidota</taxon>
        <taxon>Sphingobacteriia</taxon>
        <taxon>Sphingobacteriales</taxon>
        <taxon>Sphingobacteriaceae</taxon>
        <taxon>Pedobacter</taxon>
    </lineage>
</organism>
<dbReference type="AlphaFoldDB" id="A0A2D1U4F4"/>
<dbReference type="Pfam" id="PF14253">
    <property type="entry name" value="AbiH"/>
    <property type="match status" value="1"/>
</dbReference>
<dbReference type="EMBL" id="CP024091">
    <property type="protein sequence ID" value="ATP56489.1"/>
    <property type="molecule type" value="Genomic_DNA"/>
</dbReference>
<dbReference type="RefSeq" id="WP_099438431.1">
    <property type="nucleotide sequence ID" value="NZ_CP024091.1"/>
</dbReference>
<gene>
    <name evidence="1" type="ORF">CPT03_08390</name>
</gene>
<dbReference type="InterPro" id="IPR025935">
    <property type="entry name" value="AbiH"/>
</dbReference>
<evidence type="ECO:0008006" key="3">
    <source>
        <dbReference type="Google" id="ProtNLM"/>
    </source>
</evidence>
<evidence type="ECO:0000313" key="2">
    <source>
        <dbReference type="Proteomes" id="UP000223749"/>
    </source>
</evidence>
<name>A0A2D1U4F4_9SPHI</name>
<keyword evidence="2" id="KW-1185">Reference proteome</keyword>
<dbReference type="OrthoDB" id="5903604at2"/>
<sequence length="342" mass="40394">MEETLYIIGNGFDLHHGIPSKYSDFKSYLSKRDKSLLYALENLYDCKDIWGDFENNLLTISRETFIDFISPFFPSNEVDDDDFTYAELFFSQDHAGELVDNLTETLRKRFHQWVRTLNNPIENKKNMIVLENNALFLTFNYTDFIETAYNVLSNQICYLHGKVTDRTGSIILGHGESPENSLENWLKSNERKRKFQPRLKNRRNKYYNNSNPTYLAYFLEDESKGNWGSEAKYHAINFAVERIEHYYEQSFKNFGKVLESHKGFISSLNKIKKIIVIGHSLSKVDMPYFKEIIKVNENPENIDWEISYHSDWDLDRIKKFSEELNIISANVKSFRLSERLQP</sequence>
<protein>
    <recommendedName>
        <fullName evidence="3">Bacteriophage abortive infection AbiH</fullName>
    </recommendedName>
</protein>
<dbReference type="KEGG" id="pgs:CPT03_08390"/>
<accession>A0A2D1U4F4</accession>
<reference evidence="1 2" key="1">
    <citation type="submission" date="2017-10" db="EMBL/GenBank/DDBJ databases">
        <title>Whole genome of Pedobacter ginsengisoli T01R-27 isolated from tomato rhizosphere.</title>
        <authorList>
            <person name="Weon H.-Y."/>
            <person name="Lee S.A."/>
            <person name="Sang M.K."/>
            <person name="Song J."/>
        </authorList>
    </citation>
    <scope>NUCLEOTIDE SEQUENCE [LARGE SCALE GENOMIC DNA]</scope>
    <source>
        <strain evidence="1 2">T01R-27</strain>
    </source>
</reference>
<proteinExistence type="predicted"/>
<evidence type="ECO:0000313" key="1">
    <source>
        <dbReference type="EMBL" id="ATP56489.1"/>
    </source>
</evidence>
<dbReference type="Proteomes" id="UP000223749">
    <property type="component" value="Chromosome"/>
</dbReference>